<protein>
    <submittedName>
        <fullName evidence="1">Uncharacterized protein</fullName>
    </submittedName>
</protein>
<name>A0ACB8B8F1_9AGAM</name>
<comment type="caution">
    <text evidence="1">The sequence shown here is derived from an EMBL/GenBank/DDBJ whole genome shotgun (WGS) entry which is preliminary data.</text>
</comment>
<keyword evidence="2" id="KW-1185">Reference proteome</keyword>
<dbReference type="EMBL" id="MU266544">
    <property type="protein sequence ID" value="KAH7921062.1"/>
    <property type="molecule type" value="Genomic_DNA"/>
</dbReference>
<evidence type="ECO:0000313" key="1">
    <source>
        <dbReference type="EMBL" id="KAH7921062.1"/>
    </source>
</evidence>
<gene>
    <name evidence="1" type="ORF">BV22DRAFT_756907</name>
</gene>
<organism evidence="1 2">
    <name type="scientific">Leucogyrophana mollusca</name>
    <dbReference type="NCBI Taxonomy" id="85980"/>
    <lineage>
        <taxon>Eukaryota</taxon>
        <taxon>Fungi</taxon>
        <taxon>Dikarya</taxon>
        <taxon>Basidiomycota</taxon>
        <taxon>Agaricomycotina</taxon>
        <taxon>Agaricomycetes</taxon>
        <taxon>Agaricomycetidae</taxon>
        <taxon>Boletales</taxon>
        <taxon>Boletales incertae sedis</taxon>
        <taxon>Leucogyrophana</taxon>
    </lineage>
</organism>
<proteinExistence type="predicted"/>
<accession>A0ACB8B8F1</accession>
<dbReference type="Proteomes" id="UP000790709">
    <property type="component" value="Unassembled WGS sequence"/>
</dbReference>
<sequence length="183" mass="20379">MHFVLSTSSVRNTIMTNEQGQAVYMTNTPSKMGSRTTTVSKIRPNEKKSDMRDEFDSIAEIEWHFFASSIFRMNGKEVRTKDFIPSGGLQGRRRTFTGPDGKSYKWVLNFTSVSLELADGSQKNLASFQRAGAFGQKSGAVLEVSPLVAHMLDLVIITFIYVEKLRRDKETATRNAAISAAVS</sequence>
<evidence type="ECO:0000313" key="2">
    <source>
        <dbReference type="Proteomes" id="UP000790709"/>
    </source>
</evidence>
<reference evidence="1" key="1">
    <citation type="journal article" date="2021" name="New Phytol.">
        <title>Evolutionary innovations through gain and loss of genes in the ectomycorrhizal Boletales.</title>
        <authorList>
            <person name="Wu G."/>
            <person name="Miyauchi S."/>
            <person name="Morin E."/>
            <person name="Kuo A."/>
            <person name="Drula E."/>
            <person name="Varga T."/>
            <person name="Kohler A."/>
            <person name="Feng B."/>
            <person name="Cao Y."/>
            <person name="Lipzen A."/>
            <person name="Daum C."/>
            <person name="Hundley H."/>
            <person name="Pangilinan J."/>
            <person name="Johnson J."/>
            <person name="Barry K."/>
            <person name="LaButti K."/>
            <person name="Ng V."/>
            <person name="Ahrendt S."/>
            <person name="Min B."/>
            <person name="Choi I.G."/>
            <person name="Park H."/>
            <person name="Plett J.M."/>
            <person name="Magnuson J."/>
            <person name="Spatafora J.W."/>
            <person name="Nagy L.G."/>
            <person name="Henrissat B."/>
            <person name="Grigoriev I.V."/>
            <person name="Yang Z.L."/>
            <person name="Xu J."/>
            <person name="Martin F.M."/>
        </authorList>
    </citation>
    <scope>NUCLEOTIDE SEQUENCE</scope>
    <source>
        <strain evidence="1">KUC20120723A-06</strain>
    </source>
</reference>